<evidence type="ECO:0000313" key="7">
    <source>
        <dbReference type="Proteomes" id="UP000657918"/>
    </source>
</evidence>
<evidence type="ECO:0000256" key="2">
    <source>
        <dbReference type="ARBA" id="ARBA00022771"/>
    </source>
</evidence>
<keyword evidence="2 4" id="KW-0863">Zinc-finger</keyword>
<sequence>MAESLKPQQHQQQEPEQQTATFMNTKPQQKRLCDYCNDTTALLYCRADSARLCLSCDHEVHSTNQLFSKHTRSLLCDDCHASPVSIFCETEHSALCQNCDYERHRLSSFPSTHNRRPIEGFTGCPSVNELMAILGFEDPGHKQSVFFSEEADGFMGSGLDDEYSDLLVWDSPAVSIDDLIMSSDPGPDFKASGVPLLPKASIHFCFLIMTVKLKLVRAENGEAANQVFLPSTLPGSNFEESCSVPDKEINISDSASHINDGHEAEPQPLTIGTLPHSSVKKTSGTINVSGTNLARFGQKAEQESRVVLLSWIIESGTQLLLLTISGKVLKMFVEVIFLELLQVSGEAQDMEFITSHNNYWIGWIAEL</sequence>
<evidence type="ECO:0000313" key="6">
    <source>
        <dbReference type="EMBL" id="KAF9669370.1"/>
    </source>
</evidence>
<evidence type="ECO:0000256" key="1">
    <source>
        <dbReference type="ARBA" id="ARBA00022723"/>
    </source>
</evidence>
<dbReference type="Proteomes" id="UP000657918">
    <property type="component" value="Unassembled WGS sequence"/>
</dbReference>
<organism evidence="6 7">
    <name type="scientific">Salix dunnii</name>
    <dbReference type="NCBI Taxonomy" id="1413687"/>
    <lineage>
        <taxon>Eukaryota</taxon>
        <taxon>Viridiplantae</taxon>
        <taxon>Streptophyta</taxon>
        <taxon>Embryophyta</taxon>
        <taxon>Tracheophyta</taxon>
        <taxon>Spermatophyta</taxon>
        <taxon>Magnoliopsida</taxon>
        <taxon>eudicotyledons</taxon>
        <taxon>Gunneridae</taxon>
        <taxon>Pentapetalae</taxon>
        <taxon>rosids</taxon>
        <taxon>fabids</taxon>
        <taxon>Malpighiales</taxon>
        <taxon>Salicaceae</taxon>
        <taxon>Saliceae</taxon>
        <taxon>Salix</taxon>
    </lineage>
</organism>
<evidence type="ECO:0000256" key="4">
    <source>
        <dbReference type="PROSITE-ProRule" id="PRU00024"/>
    </source>
</evidence>
<accession>A0A835JLP7</accession>
<evidence type="ECO:0000259" key="5">
    <source>
        <dbReference type="PROSITE" id="PS50119"/>
    </source>
</evidence>
<comment type="caution">
    <text evidence="6">The sequence shown here is derived from an EMBL/GenBank/DDBJ whole genome shotgun (WGS) entry which is preliminary data.</text>
</comment>
<dbReference type="PANTHER" id="PTHR31717:SF58">
    <property type="entry name" value="ZINC FINGER PROTEIN CONSTANS-LIKE 13"/>
    <property type="match status" value="1"/>
</dbReference>
<name>A0A835JLP7_9ROSI</name>
<dbReference type="CDD" id="cd19821">
    <property type="entry name" value="Bbox1_BBX-like"/>
    <property type="match status" value="1"/>
</dbReference>
<keyword evidence="3" id="KW-0862">Zinc</keyword>
<keyword evidence="7" id="KW-1185">Reference proteome</keyword>
<dbReference type="InterPro" id="IPR049808">
    <property type="entry name" value="CONSTANS-like_Bbox1"/>
</dbReference>
<keyword evidence="1" id="KW-0479">Metal-binding</keyword>
<gene>
    <name evidence="6" type="ORF">SADUNF_Sadunf14G0100600</name>
</gene>
<proteinExistence type="predicted"/>
<feature type="domain" description="B box-type" evidence="5">
    <location>
        <begin position="71"/>
        <end position="118"/>
    </location>
</feature>
<evidence type="ECO:0000256" key="3">
    <source>
        <dbReference type="ARBA" id="ARBA00022833"/>
    </source>
</evidence>
<dbReference type="EMBL" id="JADGMS010000014">
    <property type="protein sequence ID" value="KAF9669370.1"/>
    <property type="molecule type" value="Genomic_DNA"/>
</dbReference>
<dbReference type="InterPro" id="IPR000315">
    <property type="entry name" value="Znf_B-box"/>
</dbReference>
<dbReference type="PANTHER" id="PTHR31717">
    <property type="entry name" value="ZINC FINGER PROTEIN CONSTANS-LIKE 10"/>
    <property type="match status" value="1"/>
</dbReference>
<dbReference type="PROSITE" id="PS50119">
    <property type="entry name" value="ZF_BBOX"/>
    <property type="match status" value="2"/>
</dbReference>
<feature type="domain" description="B box-type" evidence="5">
    <location>
        <begin position="28"/>
        <end position="75"/>
    </location>
</feature>
<dbReference type="SMART" id="SM00336">
    <property type="entry name" value="BBOX"/>
    <property type="match status" value="2"/>
</dbReference>
<dbReference type="OrthoDB" id="153872at2759"/>
<dbReference type="GO" id="GO:0008270">
    <property type="term" value="F:zinc ion binding"/>
    <property type="evidence" value="ECO:0007669"/>
    <property type="project" value="UniProtKB-KW"/>
</dbReference>
<dbReference type="Pfam" id="PF00643">
    <property type="entry name" value="zf-B_box"/>
    <property type="match status" value="1"/>
</dbReference>
<dbReference type="AlphaFoldDB" id="A0A835JLP7"/>
<protein>
    <recommendedName>
        <fullName evidence="5">B box-type domain-containing protein</fullName>
    </recommendedName>
</protein>
<reference evidence="6 7" key="1">
    <citation type="submission" date="2020-10" db="EMBL/GenBank/DDBJ databases">
        <title>Plant Genome Project.</title>
        <authorList>
            <person name="Zhang R.-G."/>
        </authorList>
    </citation>
    <scope>NUCLEOTIDE SEQUENCE [LARGE SCALE GENOMIC DNA]</scope>
    <source>
        <strain evidence="6">FAFU-HL-1</strain>
        <tissue evidence="6">Leaf</tissue>
    </source>
</reference>